<dbReference type="PANTHER" id="PTHR42879:SF2">
    <property type="entry name" value="3-OXOACYL-[ACYL-CARRIER-PROTEIN] REDUCTASE FABG"/>
    <property type="match status" value="1"/>
</dbReference>
<comment type="similarity">
    <text evidence="1">Belongs to the short-chain dehydrogenases/reductases (SDR) family.</text>
</comment>
<dbReference type="Pfam" id="PF13561">
    <property type="entry name" value="adh_short_C2"/>
    <property type="match status" value="1"/>
</dbReference>
<evidence type="ECO:0000259" key="3">
    <source>
        <dbReference type="SMART" id="SM00822"/>
    </source>
</evidence>
<dbReference type="RefSeq" id="WP_182298350.1">
    <property type="nucleotide sequence ID" value="NZ_CP059851.1"/>
</dbReference>
<evidence type="ECO:0000313" key="5">
    <source>
        <dbReference type="Proteomes" id="UP000515292"/>
    </source>
</evidence>
<accession>A0A7G5IM44</accession>
<dbReference type="KEGG" id="sand:H3309_08320"/>
<dbReference type="Gene3D" id="3.40.50.720">
    <property type="entry name" value="NAD(P)-binding Rossmann-like Domain"/>
    <property type="match status" value="1"/>
</dbReference>
<dbReference type="InterPro" id="IPR036291">
    <property type="entry name" value="NAD(P)-bd_dom_sf"/>
</dbReference>
<dbReference type="InterPro" id="IPR002347">
    <property type="entry name" value="SDR_fam"/>
</dbReference>
<dbReference type="SMART" id="SM00822">
    <property type="entry name" value="PKS_KR"/>
    <property type="match status" value="1"/>
</dbReference>
<evidence type="ECO:0000256" key="2">
    <source>
        <dbReference type="ARBA" id="ARBA00023002"/>
    </source>
</evidence>
<dbReference type="AlphaFoldDB" id="A0A7G5IM44"/>
<dbReference type="Proteomes" id="UP000515292">
    <property type="component" value="Chromosome"/>
</dbReference>
<dbReference type="FunFam" id="3.40.50.720:FF:000173">
    <property type="entry name" value="3-oxoacyl-[acyl-carrier protein] reductase"/>
    <property type="match status" value="1"/>
</dbReference>
<name>A0A7G5IM44_9SPHN</name>
<dbReference type="GO" id="GO:0016491">
    <property type="term" value="F:oxidoreductase activity"/>
    <property type="evidence" value="ECO:0007669"/>
    <property type="project" value="UniProtKB-KW"/>
</dbReference>
<dbReference type="PRINTS" id="PR00081">
    <property type="entry name" value="GDHRDH"/>
</dbReference>
<feature type="domain" description="Ketoreductase" evidence="3">
    <location>
        <begin position="8"/>
        <end position="182"/>
    </location>
</feature>
<dbReference type="EMBL" id="CP059851">
    <property type="protein sequence ID" value="QMW24436.1"/>
    <property type="molecule type" value="Genomic_DNA"/>
</dbReference>
<evidence type="ECO:0000256" key="1">
    <source>
        <dbReference type="ARBA" id="ARBA00006484"/>
    </source>
</evidence>
<gene>
    <name evidence="4" type="ORF">H3309_08320</name>
</gene>
<evidence type="ECO:0000313" key="4">
    <source>
        <dbReference type="EMBL" id="QMW24436.1"/>
    </source>
</evidence>
<dbReference type="PRINTS" id="PR00080">
    <property type="entry name" value="SDRFAMILY"/>
</dbReference>
<proteinExistence type="inferred from homology"/>
<dbReference type="InterPro" id="IPR050259">
    <property type="entry name" value="SDR"/>
</dbReference>
<dbReference type="PANTHER" id="PTHR42879">
    <property type="entry name" value="3-OXOACYL-(ACYL-CARRIER-PROTEIN) REDUCTASE"/>
    <property type="match status" value="1"/>
</dbReference>
<protein>
    <submittedName>
        <fullName evidence="4">SDR family oxidoreductase</fullName>
    </submittedName>
</protein>
<sequence>MAGGLHGKRALVTGSAGAIGSAVARALRAAGCELLLLDRDAVANNALAAALGGEAMAVDLGDAAAVAAVAGTVGTVDILVNNAGILSNSKIAATELEDWRQVQAVNVEAALILSKAVLPHMRARRWGRIINLSSYAAKSGGLTAGTAYSVSKAALIGLTFSIARETAGEGVTANAVAPAYVMSRMISEQLTPAQRAAQLAAIPVGRFCDPEEVAHAVLFLASPLAGFITGEVIDMNGGLHFD</sequence>
<keyword evidence="5" id="KW-1185">Reference proteome</keyword>
<dbReference type="SUPFAM" id="SSF51735">
    <property type="entry name" value="NAD(P)-binding Rossmann-fold domains"/>
    <property type="match status" value="1"/>
</dbReference>
<reference evidence="4 5" key="1">
    <citation type="submission" date="2020-07" db="EMBL/GenBank/DDBJ databases">
        <title>Complete genome sequence for Sandaracinobacter sp. M6.</title>
        <authorList>
            <person name="Tang Y."/>
            <person name="Liu Q."/>
            <person name="Guo Z."/>
            <person name="Lei P."/>
            <person name="Huang B."/>
        </authorList>
    </citation>
    <scope>NUCLEOTIDE SEQUENCE [LARGE SCALE GENOMIC DNA]</scope>
    <source>
        <strain evidence="4 5">M6</strain>
    </source>
</reference>
<dbReference type="InterPro" id="IPR057326">
    <property type="entry name" value="KR_dom"/>
</dbReference>
<organism evidence="4 5">
    <name type="scientific">Sandaracinobacteroides saxicola</name>
    <dbReference type="NCBI Taxonomy" id="2759707"/>
    <lineage>
        <taxon>Bacteria</taxon>
        <taxon>Pseudomonadati</taxon>
        <taxon>Pseudomonadota</taxon>
        <taxon>Alphaproteobacteria</taxon>
        <taxon>Sphingomonadales</taxon>
        <taxon>Sphingosinicellaceae</taxon>
        <taxon>Sandaracinobacteroides</taxon>
    </lineage>
</organism>
<keyword evidence="2" id="KW-0560">Oxidoreductase</keyword>